<evidence type="ECO:0000313" key="5">
    <source>
        <dbReference type="Proteomes" id="UP001162891"/>
    </source>
</evidence>
<dbReference type="PANTHER" id="PTHR21666">
    <property type="entry name" value="PEPTIDASE-RELATED"/>
    <property type="match status" value="1"/>
</dbReference>
<feature type="domain" description="LysM" evidence="3">
    <location>
        <begin position="48"/>
        <end position="92"/>
    </location>
</feature>
<dbReference type="PROSITE" id="PS51257">
    <property type="entry name" value="PROKAR_LIPOPROTEIN"/>
    <property type="match status" value="1"/>
</dbReference>
<dbReference type="InterPro" id="IPR018392">
    <property type="entry name" value="LysM"/>
</dbReference>
<dbReference type="RefSeq" id="WP_248352782.1">
    <property type="nucleotide sequence ID" value="NZ_AP025591.1"/>
</dbReference>
<dbReference type="Proteomes" id="UP001162891">
    <property type="component" value="Chromosome"/>
</dbReference>
<dbReference type="InterPro" id="IPR036779">
    <property type="entry name" value="LysM_dom_sf"/>
</dbReference>
<evidence type="ECO:0000313" key="4">
    <source>
        <dbReference type="EMBL" id="BDG04415.1"/>
    </source>
</evidence>
<proteinExistence type="predicted"/>
<dbReference type="InterPro" id="IPR011055">
    <property type="entry name" value="Dup_hybrid_motif"/>
</dbReference>
<dbReference type="Pfam" id="PF01551">
    <property type="entry name" value="Peptidase_M23"/>
    <property type="match status" value="1"/>
</dbReference>
<keyword evidence="5" id="KW-1185">Reference proteome</keyword>
<dbReference type="PROSITE" id="PS51782">
    <property type="entry name" value="LYSM"/>
    <property type="match status" value="1"/>
</dbReference>
<protein>
    <recommendedName>
        <fullName evidence="3">LysM domain-containing protein</fullName>
    </recommendedName>
</protein>
<dbReference type="EMBL" id="AP025591">
    <property type="protein sequence ID" value="BDG04415.1"/>
    <property type="molecule type" value="Genomic_DNA"/>
</dbReference>
<name>A0ABN6MTY6_9BACT</name>
<feature type="chain" id="PRO_5045358576" description="LysM domain-containing protein" evidence="2">
    <location>
        <begin position="22"/>
        <end position="278"/>
    </location>
</feature>
<sequence>MNRPAAAIAAALLVLACAPVAPLRPASRVLPIPLSPDPGHDEPALVGVVHVVQRGETVWRIARAYGIDPRDLMETNGIADPRAVAAGAELFVPGAAGVVTVPPADAATATARATATPPPSIAAALDAAADRGGPPADPPADPPPGPGRSAASPPRAHAPLAWPLRGVLYGRFGVRAGQRHDGIDIAAPEGTAVGAAADGTVIYAGEQAGYGEIVILRHDDGIVTLYAHASEVLVKDGARVRRGQPIARVGQTGRTTGPHLHFEVRQGTRPRNPLLFLP</sequence>
<feature type="region of interest" description="Disordered" evidence="1">
    <location>
        <begin position="127"/>
        <end position="156"/>
    </location>
</feature>
<dbReference type="CDD" id="cd12797">
    <property type="entry name" value="M23_peptidase"/>
    <property type="match status" value="1"/>
</dbReference>
<dbReference type="SMART" id="SM00257">
    <property type="entry name" value="LysM"/>
    <property type="match status" value="1"/>
</dbReference>
<dbReference type="Gene3D" id="2.70.70.10">
    <property type="entry name" value="Glucose Permease (Domain IIA)"/>
    <property type="match status" value="1"/>
</dbReference>
<keyword evidence="2" id="KW-0732">Signal</keyword>
<dbReference type="SUPFAM" id="SSF51261">
    <property type="entry name" value="Duplicated hybrid motif"/>
    <property type="match status" value="1"/>
</dbReference>
<evidence type="ECO:0000259" key="3">
    <source>
        <dbReference type="PROSITE" id="PS51782"/>
    </source>
</evidence>
<reference evidence="5" key="1">
    <citation type="journal article" date="2022" name="Int. J. Syst. Evol. Microbiol.">
        <title>Anaeromyxobacter oryzae sp. nov., Anaeromyxobacter diazotrophicus sp. nov. and Anaeromyxobacter paludicola sp. nov., isolated from paddy soils.</title>
        <authorList>
            <person name="Itoh H."/>
            <person name="Xu Z."/>
            <person name="Mise K."/>
            <person name="Masuda Y."/>
            <person name="Ushijima N."/>
            <person name="Hayakawa C."/>
            <person name="Shiratori Y."/>
            <person name="Senoo K."/>
        </authorList>
    </citation>
    <scope>NUCLEOTIDE SEQUENCE [LARGE SCALE GENOMIC DNA]</scope>
    <source>
        <strain evidence="5">Red232</strain>
    </source>
</reference>
<dbReference type="Gene3D" id="3.10.350.10">
    <property type="entry name" value="LysM domain"/>
    <property type="match status" value="1"/>
</dbReference>
<dbReference type="PANTHER" id="PTHR21666:SF270">
    <property type="entry name" value="MUREIN HYDROLASE ACTIVATOR ENVC"/>
    <property type="match status" value="1"/>
</dbReference>
<accession>A0ABN6MTY6</accession>
<feature type="compositionally biased region" description="Low complexity" evidence="1">
    <location>
        <begin position="147"/>
        <end position="156"/>
    </location>
</feature>
<dbReference type="Pfam" id="PF01476">
    <property type="entry name" value="LysM"/>
    <property type="match status" value="1"/>
</dbReference>
<organism evidence="4 5">
    <name type="scientific">Anaeromyxobacter oryzae</name>
    <dbReference type="NCBI Taxonomy" id="2918170"/>
    <lineage>
        <taxon>Bacteria</taxon>
        <taxon>Pseudomonadati</taxon>
        <taxon>Myxococcota</taxon>
        <taxon>Myxococcia</taxon>
        <taxon>Myxococcales</taxon>
        <taxon>Cystobacterineae</taxon>
        <taxon>Anaeromyxobacteraceae</taxon>
        <taxon>Anaeromyxobacter</taxon>
    </lineage>
</organism>
<evidence type="ECO:0000256" key="1">
    <source>
        <dbReference type="SAM" id="MobiDB-lite"/>
    </source>
</evidence>
<dbReference type="InterPro" id="IPR050570">
    <property type="entry name" value="Cell_wall_metabolism_enzyme"/>
</dbReference>
<dbReference type="CDD" id="cd00118">
    <property type="entry name" value="LysM"/>
    <property type="match status" value="1"/>
</dbReference>
<dbReference type="SUPFAM" id="SSF54106">
    <property type="entry name" value="LysM domain"/>
    <property type="match status" value="1"/>
</dbReference>
<gene>
    <name evidence="4" type="ORF">AMOR_34110</name>
</gene>
<feature type="compositionally biased region" description="Pro residues" evidence="1">
    <location>
        <begin position="135"/>
        <end position="146"/>
    </location>
</feature>
<evidence type="ECO:0000256" key="2">
    <source>
        <dbReference type="SAM" id="SignalP"/>
    </source>
</evidence>
<dbReference type="InterPro" id="IPR016047">
    <property type="entry name" value="M23ase_b-sheet_dom"/>
</dbReference>
<feature type="signal peptide" evidence="2">
    <location>
        <begin position="1"/>
        <end position="21"/>
    </location>
</feature>